<dbReference type="Pfam" id="PF01144">
    <property type="entry name" value="CoA_trans"/>
    <property type="match status" value="1"/>
</dbReference>
<evidence type="ECO:0000313" key="3">
    <source>
        <dbReference type="Proteomes" id="UP000577362"/>
    </source>
</evidence>
<dbReference type="EC" id="2.8.3.5" evidence="2"/>
<evidence type="ECO:0000256" key="1">
    <source>
        <dbReference type="ARBA" id="ARBA00022679"/>
    </source>
</evidence>
<dbReference type="RefSeq" id="WP_183319043.1">
    <property type="nucleotide sequence ID" value="NZ_JACIEN010000013.1"/>
</dbReference>
<organism evidence="2 3">
    <name type="scientific">Chelatococcus caeni</name>
    <dbReference type="NCBI Taxonomy" id="1348468"/>
    <lineage>
        <taxon>Bacteria</taxon>
        <taxon>Pseudomonadati</taxon>
        <taxon>Pseudomonadota</taxon>
        <taxon>Alphaproteobacteria</taxon>
        <taxon>Hyphomicrobiales</taxon>
        <taxon>Chelatococcaceae</taxon>
        <taxon>Chelatococcus</taxon>
    </lineage>
</organism>
<dbReference type="Proteomes" id="UP000577362">
    <property type="component" value="Unassembled WGS sequence"/>
</dbReference>
<dbReference type="PANTHER" id="PTHR13707:SF60">
    <property type="entry name" value="ACETATE COA-TRANSFERASE SUBUNIT ALPHA"/>
    <property type="match status" value="1"/>
</dbReference>
<dbReference type="Gene3D" id="3.40.1080.10">
    <property type="entry name" value="Glutaconate Coenzyme A-transferase"/>
    <property type="match status" value="1"/>
</dbReference>
<reference evidence="2 3" key="1">
    <citation type="submission" date="2020-08" db="EMBL/GenBank/DDBJ databases">
        <title>Genomic Encyclopedia of Type Strains, Phase IV (KMG-IV): sequencing the most valuable type-strain genomes for metagenomic binning, comparative biology and taxonomic classification.</title>
        <authorList>
            <person name="Goeker M."/>
        </authorList>
    </citation>
    <scope>NUCLEOTIDE SEQUENCE [LARGE SCALE GENOMIC DNA]</scope>
    <source>
        <strain evidence="2 3">DSM 103737</strain>
    </source>
</reference>
<accession>A0A840C391</accession>
<dbReference type="EMBL" id="JACIEN010000013">
    <property type="protein sequence ID" value="MBB4020144.1"/>
    <property type="molecule type" value="Genomic_DNA"/>
</dbReference>
<comment type="caution">
    <text evidence="2">The sequence shown here is derived from an EMBL/GenBank/DDBJ whole genome shotgun (WGS) entry which is preliminary data.</text>
</comment>
<dbReference type="InterPro" id="IPR037171">
    <property type="entry name" value="NagB/RpiA_transferase-like"/>
</dbReference>
<keyword evidence="3" id="KW-1185">Reference proteome</keyword>
<dbReference type="SMART" id="SM00882">
    <property type="entry name" value="CoA_trans"/>
    <property type="match status" value="1"/>
</dbReference>
<keyword evidence="1 2" id="KW-0808">Transferase</keyword>
<gene>
    <name evidence="2" type="ORF">GGR16_005209</name>
</gene>
<dbReference type="GO" id="GO:0008260">
    <property type="term" value="F:succinyl-CoA:3-oxo-acid CoA-transferase activity"/>
    <property type="evidence" value="ECO:0007669"/>
    <property type="project" value="UniProtKB-EC"/>
</dbReference>
<dbReference type="SUPFAM" id="SSF100950">
    <property type="entry name" value="NagB/RpiA/CoA transferase-like"/>
    <property type="match status" value="1"/>
</dbReference>
<sequence length="238" mass="25795">MRKVFQNAVEALADILTDGMTIMSGGFGLCGIPMTLIEAIRASGVRDLTVVSNNAGVDGYGLGILLETRQIRKMISSYVGENKLFAEQYLAGDLELEFNPQGTLAERIRAGGAGIPAFFTRTGVGTLVAEGKEVRAFGGIDHVMETGLFADLAIVHAYKADTEGNLVFRKTARNFNPVMATAARVTVAEVEHLVEAGEIDPDHVHTPGIYVQRIVQVPNPEKRIEQRTVRPVRQTEDA</sequence>
<name>A0A840C391_9HYPH</name>
<dbReference type="NCBIfam" id="TIGR02429">
    <property type="entry name" value="pcaI_scoA_fam"/>
    <property type="match status" value="1"/>
</dbReference>
<dbReference type="InterPro" id="IPR012792">
    <property type="entry name" value="3-oxoacid_CoA-transf_A"/>
</dbReference>
<dbReference type="PANTHER" id="PTHR13707">
    <property type="entry name" value="KETOACID-COENZYME A TRANSFERASE"/>
    <property type="match status" value="1"/>
</dbReference>
<dbReference type="InterPro" id="IPR004165">
    <property type="entry name" value="CoA_trans_fam_I"/>
</dbReference>
<dbReference type="AlphaFoldDB" id="A0A840C391"/>
<protein>
    <submittedName>
        <fullName evidence="2">3-oxoacid CoA-transferase subunit A</fullName>
        <ecNumber evidence="2">2.8.3.5</ecNumber>
    </submittedName>
</protein>
<proteinExistence type="predicted"/>
<evidence type="ECO:0000313" key="2">
    <source>
        <dbReference type="EMBL" id="MBB4020144.1"/>
    </source>
</evidence>